<dbReference type="EMBL" id="SZYD01000003">
    <property type="protein sequence ID" value="KAD6795664.1"/>
    <property type="molecule type" value="Genomic_DNA"/>
</dbReference>
<accession>A0A5N6PP07</accession>
<evidence type="ECO:0000256" key="1">
    <source>
        <dbReference type="SAM" id="MobiDB-lite"/>
    </source>
</evidence>
<proteinExistence type="predicted"/>
<evidence type="ECO:0000313" key="3">
    <source>
        <dbReference type="Proteomes" id="UP000326396"/>
    </source>
</evidence>
<comment type="caution">
    <text evidence="2">The sequence shown here is derived from an EMBL/GenBank/DDBJ whole genome shotgun (WGS) entry which is preliminary data.</text>
</comment>
<reference evidence="2 3" key="1">
    <citation type="submission" date="2019-05" db="EMBL/GenBank/DDBJ databases">
        <title>Mikania micrantha, genome provides insights into the molecular mechanism of rapid growth.</title>
        <authorList>
            <person name="Liu B."/>
        </authorList>
    </citation>
    <scope>NUCLEOTIDE SEQUENCE [LARGE SCALE GENOMIC DNA]</scope>
    <source>
        <strain evidence="2">NLD-2019</strain>
        <tissue evidence="2">Leaf</tissue>
    </source>
</reference>
<gene>
    <name evidence="2" type="ORF">E3N88_06560</name>
</gene>
<protein>
    <submittedName>
        <fullName evidence="2">Uncharacterized protein</fullName>
    </submittedName>
</protein>
<feature type="region of interest" description="Disordered" evidence="1">
    <location>
        <begin position="111"/>
        <end position="269"/>
    </location>
</feature>
<feature type="compositionally biased region" description="Polar residues" evidence="1">
    <location>
        <begin position="175"/>
        <end position="184"/>
    </location>
</feature>
<feature type="compositionally biased region" description="Basic and acidic residues" evidence="1">
    <location>
        <begin position="219"/>
        <end position="228"/>
    </location>
</feature>
<sequence>MGCCLGTTAVNHRRPPKSTASQPPPPPFEEETVKEVLSETPFVPKNPSPAIVNHRQILHPDEPKTETNGIDVTKNLPVEIQENVSEISEMYSYSESFSAATTATTVADTKKDEIEMEDDDEVTQKLKNKSPPVKKVARKRPMVSSGEFAVRKERGARPSARRQMAPTPEKKRQSPSRTTTNTPRYRNVGPPGDARREVTVRRSRSPVVRGEACQRRKVRDTNAAEKTNELLPVNAVESGGDNIVEKTDDGGVSPVPVAEPEPEVQASESLENPLVSLECFIFL</sequence>
<keyword evidence="3" id="KW-1185">Reference proteome</keyword>
<feature type="region of interest" description="Disordered" evidence="1">
    <location>
        <begin position="1"/>
        <end position="30"/>
    </location>
</feature>
<name>A0A5N6PP07_9ASTR</name>
<dbReference type="OrthoDB" id="1922230at2759"/>
<organism evidence="2 3">
    <name type="scientific">Mikania micrantha</name>
    <name type="common">bitter vine</name>
    <dbReference type="NCBI Taxonomy" id="192012"/>
    <lineage>
        <taxon>Eukaryota</taxon>
        <taxon>Viridiplantae</taxon>
        <taxon>Streptophyta</taxon>
        <taxon>Embryophyta</taxon>
        <taxon>Tracheophyta</taxon>
        <taxon>Spermatophyta</taxon>
        <taxon>Magnoliopsida</taxon>
        <taxon>eudicotyledons</taxon>
        <taxon>Gunneridae</taxon>
        <taxon>Pentapetalae</taxon>
        <taxon>asterids</taxon>
        <taxon>campanulids</taxon>
        <taxon>Asterales</taxon>
        <taxon>Asteraceae</taxon>
        <taxon>Asteroideae</taxon>
        <taxon>Heliantheae alliance</taxon>
        <taxon>Eupatorieae</taxon>
        <taxon>Mikania</taxon>
    </lineage>
</organism>
<dbReference type="Proteomes" id="UP000326396">
    <property type="component" value="Linkage Group LG11"/>
</dbReference>
<dbReference type="AlphaFoldDB" id="A0A5N6PP07"/>
<feature type="compositionally biased region" description="Low complexity" evidence="1">
    <location>
        <begin position="252"/>
        <end position="269"/>
    </location>
</feature>
<evidence type="ECO:0000313" key="2">
    <source>
        <dbReference type="EMBL" id="KAD6795664.1"/>
    </source>
</evidence>
<dbReference type="PANTHER" id="PTHR33871">
    <property type="entry name" value="OS05G0503100 PROTEIN-RELATED"/>
    <property type="match status" value="1"/>
</dbReference>
<dbReference type="PANTHER" id="PTHR33871:SF1">
    <property type="entry name" value="OS05G0503100 PROTEIN"/>
    <property type="match status" value="1"/>
</dbReference>